<protein>
    <recommendedName>
        <fullName evidence="2">HTH merR-type domain-containing protein</fullName>
    </recommendedName>
</protein>
<dbReference type="InterPro" id="IPR047057">
    <property type="entry name" value="MerR_fam"/>
</dbReference>
<reference evidence="4" key="1">
    <citation type="journal article" date="2019" name="Int. J. Syst. Evol. Microbiol.">
        <title>The Global Catalogue of Microorganisms (GCM) 10K type strain sequencing project: providing services to taxonomists for standard genome sequencing and annotation.</title>
        <authorList>
            <consortium name="The Broad Institute Genomics Platform"/>
            <consortium name="The Broad Institute Genome Sequencing Center for Infectious Disease"/>
            <person name="Wu L."/>
            <person name="Ma J."/>
        </authorList>
    </citation>
    <scope>NUCLEOTIDE SEQUENCE [LARGE SCALE GENOMIC DNA]</scope>
    <source>
        <strain evidence="4">JCM 17024</strain>
    </source>
</reference>
<keyword evidence="4" id="KW-1185">Reference proteome</keyword>
<evidence type="ECO:0000259" key="2">
    <source>
        <dbReference type="PROSITE" id="PS50937"/>
    </source>
</evidence>
<dbReference type="InterPro" id="IPR000551">
    <property type="entry name" value="MerR-type_HTH_dom"/>
</dbReference>
<evidence type="ECO:0000313" key="3">
    <source>
        <dbReference type="EMBL" id="GAA3932592.1"/>
    </source>
</evidence>
<gene>
    <name evidence="3" type="ORF">GCM10022383_08870</name>
</gene>
<evidence type="ECO:0000313" key="4">
    <source>
        <dbReference type="Proteomes" id="UP001501591"/>
    </source>
</evidence>
<dbReference type="Pfam" id="PF00376">
    <property type="entry name" value="MerR"/>
    <property type="match status" value="1"/>
</dbReference>
<keyword evidence="1" id="KW-0238">DNA-binding</keyword>
<feature type="domain" description="HTH merR-type" evidence="2">
    <location>
        <begin position="1"/>
        <end position="71"/>
    </location>
</feature>
<dbReference type="PANTHER" id="PTHR30204">
    <property type="entry name" value="REDOX-CYCLING DRUG-SENSING TRANSCRIPTIONAL ACTIVATOR SOXR"/>
    <property type="match status" value="1"/>
</dbReference>
<dbReference type="SUPFAM" id="SSF46955">
    <property type="entry name" value="Putative DNA-binding domain"/>
    <property type="match status" value="1"/>
</dbReference>
<organism evidence="3 4">
    <name type="scientific">Microbacterium soli</name>
    <dbReference type="NCBI Taxonomy" id="446075"/>
    <lineage>
        <taxon>Bacteria</taxon>
        <taxon>Bacillati</taxon>
        <taxon>Actinomycetota</taxon>
        <taxon>Actinomycetes</taxon>
        <taxon>Micrococcales</taxon>
        <taxon>Microbacteriaceae</taxon>
        <taxon>Microbacterium</taxon>
    </lineage>
</organism>
<dbReference type="SMART" id="SM00422">
    <property type="entry name" value="HTH_MERR"/>
    <property type="match status" value="1"/>
</dbReference>
<evidence type="ECO:0000256" key="1">
    <source>
        <dbReference type="ARBA" id="ARBA00023125"/>
    </source>
</evidence>
<proteinExistence type="predicted"/>
<dbReference type="Gene3D" id="3.20.80.10">
    <property type="entry name" value="Regulatory factor, effector binding domain"/>
    <property type="match status" value="1"/>
</dbReference>
<dbReference type="RefSeq" id="WP_344818304.1">
    <property type="nucleotide sequence ID" value="NZ_BAABCP010000001.1"/>
</dbReference>
<dbReference type="Gene3D" id="1.10.1660.10">
    <property type="match status" value="1"/>
</dbReference>
<sequence length="269" mass="28412">MLKIGEFAGLTGLSVKALRHYDETGALVPADVDDRSGYRLYAESQVRAGVVIRALRDAGVPLPEASTAIAGGDAEQALAAHRVRVLEQREREDRAFHDAARMLRALAVPVNVSERSMLVQHFVGQAITAPVDDAGAVSDDDANAVLGALFARLQAAGAGPSGPFWLTLRAGDRGTIEVVCCWPTASHVPEEARGSESFSAELPARTELVATWRPVDGEEPPEGALHPAAVGLFDAIAERGVELGDVEVRQTVIGQSADDYAVELSVTVS</sequence>
<dbReference type="InterPro" id="IPR009061">
    <property type="entry name" value="DNA-bd_dom_put_sf"/>
</dbReference>
<accession>A0ABP7MZV6</accession>
<dbReference type="Proteomes" id="UP001501591">
    <property type="component" value="Unassembled WGS sequence"/>
</dbReference>
<name>A0ABP7MZV6_9MICO</name>
<dbReference type="PROSITE" id="PS50937">
    <property type="entry name" value="HTH_MERR_2"/>
    <property type="match status" value="1"/>
</dbReference>
<dbReference type="InterPro" id="IPR011256">
    <property type="entry name" value="Reg_factor_effector_dom_sf"/>
</dbReference>
<dbReference type="PANTHER" id="PTHR30204:SF97">
    <property type="entry name" value="MERR FAMILY REGULATORY PROTEIN"/>
    <property type="match status" value="1"/>
</dbReference>
<dbReference type="EMBL" id="BAABCP010000001">
    <property type="protein sequence ID" value="GAA3932592.1"/>
    <property type="molecule type" value="Genomic_DNA"/>
</dbReference>
<comment type="caution">
    <text evidence="3">The sequence shown here is derived from an EMBL/GenBank/DDBJ whole genome shotgun (WGS) entry which is preliminary data.</text>
</comment>